<dbReference type="PROSITE" id="PS50004">
    <property type="entry name" value="C2"/>
    <property type="match status" value="1"/>
</dbReference>
<dbReference type="Pfam" id="PF00168">
    <property type="entry name" value="C2"/>
    <property type="match status" value="1"/>
</dbReference>
<dbReference type="Proteomes" id="UP000237271">
    <property type="component" value="Unassembled WGS sequence"/>
</dbReference>
<dbReference type="AlphaFoldDB" id="A0A2P4XAK3"/>
<sequence length="276" mass="31776">MPISMAQTSPIQATLSPFSTLYLTIHSAQNVQFKSNRAYCKTFVANMPMVENTMFAHFSNNQFQSFKTDIVQVDNNNPVWNAKYEIRINDPKVEVLSILVKDQQLLCCAIVGVCVISIKNLLGIVGVDQWFALRKGQFQTGHLRLQMQLKKVEQPSKFGRTRISSDQSLFDRINRVESIYDDRCRRHGERYLREMEHHPRKQHRHHNNGKHQQTDDLNSSDKIDKSPEAVNEAFTSSLDQVRLTSDYEEGSLKTASERNPIKNNYADIKSSDIEQT</sequence>
<feature type="compositionally biased region" description="Basic residues" evidence="1">
    <location>
        <begin position="198"/>
        <end position="209"/>
    </location>
</feature>
<evidence type="ECO:0000313" key="4">
    <source>
        <dbReference type="Proteomes" id="UP000237271"/>
    </source>
</evidence>
<dbReference type="CDD" id="cd00030">
    <property type="entry name" value="C2"/>
    <property type="match status" value="1"/>
</dbReference>
<evidence type="ECO:0000259" key="2">
    <source>
        <dbReference type="PROSITE" id="PS50004"/>
    </source>
</evidence>
<dbReference type="OrthoDB" id="118170at2759"/>
<evidence type="ECO:0000313" key="3">
    <source>
        <dbReference type="EMBL" id="POM62576.1"/>
    </source>
</evidence>
<organism evidence="3 4">
    <name type="scientific">Phytophthora palmivora</name>
    <dbReference type="NCBI Taxonomy" id="4796"/>
    <lineage>
        <taxon>Eukaryota</taxon>
        <taxon>Sar</taxon>
        <taxon>Stramenopiles</taxon>
        <taxon>Oomycota</taxon>
        <taxon>Peronosporomycetes</taxon>
        <taxon>Peronosporales</taxon>
        <taxon>Peronosporaceae</taxon>
        <taxon>Phytophthora</taxon>
    </lineage>
</organism>
<gene>
    <name evidence="3" type="ORF">PHPALM_28256</name>
</gene>
<evidence type="ECO:0000256" key="1">
    <source>
        <dbReference type="SAM" id="MobiDB-lite"/>
    </source>
</evidence>
<dbReference type="SUPFAM" id="SSF49562">
    <property type="entry name" value="C2 domain (Calcium/lipid-binding domain, CaLB)"/>
    <property type="match status" value="1"/>
</dbReference>
<dbReference type="Gene3D" id="2.60.40.150">
    <property type="entry name" value="C2 domain"/>
    <property type="match status" value="1"/>
</dbReference>
<reference evidence="3 4" key="1">
    <citation type="journal article" date="2017" name="Genome Biol. Evol.">
        <title>Phytophthora megakarya and P. palmivora, closely related causal agents of cacao black pod rot, underwent increases in genome sizes and gene numbers by different mechanisms.</title>
        <authorList>
            <person name="Ali S.S."/>
            <person name="Shao J."/>
            <person name="Lary D.J."/>
            <person name="Kronmiller B."/>
            <person name="Shen D."/>
            <person name="Strem M.D."/>
            <person name="Amoako-Attah I."/>
            <person name="Akrofi A.Y."/>
            <person name="Begoude B.A."/>
            <person name="Ten Hoopen G.M."/>
            <person name="Coulibaly K."/>
            <person name="Kebe B.I."/>
            <person name="Melnick R.L."/>
            <person name="Guiltinan M.J."/>
            <person name="Tyler B.M."/>
            <person name="Meinhardt L.W."/>
            <person name="Bailey B.A."/>
        </authorList>
    </citation>
    <scope>NUCLEOTIDE SEQUENCE [LARGE SCALE GENOMIC DNA]</scope>
    <source>
        <strain evidence="4">sbr112.9</strain>
    </source>
</reference>
<proteinExistence type="predicted"/>
<keyword evidence="4" id="KW-1185">Reference proteome</keyword>
<dbReference type="InterPro" id="IPR000008">
    <property type="entry name" value="C2_dom"/>
</dbReference>
<protein>
    <recommendedName>
        <fullName evidence="2">C2 domain-containing protein</fullName>
    </recommendedName>
</protein>
<accession>A0A2P4XAK3</accession>
<dbReference type="InterPro" id="IPR035892">
    <property type="entry name" value="C2_domain_sf"/>
</dbReference>
<comment type="caution">
    <text evidence="3">The sequence shown here is derived from an EMBL/GenBank/DDBJ whole genome shotgun (WGS) entry which is preliminary data.</text>
</comment>
<feature type="region of interest" description="Disordered" evidence="1">
    <location>
        <begin position="196"/>
        <end position="276"/>
    </location>
</feature>
<feature type="compositionally biased region" description="Polar residues" evidence="1">
    <location>
        <begin position="233"/>
        <end position="243"/>
    </location>
</feature>
<feature type="domain" description="C2" evidence="2">
    <location>
        <begin position="1"/>
        <end position="131"/>
    </location>
</feature>
<dbReference type="EMBL" id="NCKW01015537">
    <property type="protein sequence ID" value="POM62576.1"/>
    <property type="molecule type" value="Genomic_DNA"/>
</dbReference>
<name>A0A2P4XAK3_9STRA</name>
<dbReference type="SMART" id="SM00239">
    <property type="entry name" value="C2"/>
    <property type="match status" value="1"/>
</dbReference>